<dbReference type="SMART" id="SM00173">
    <property type="entry name" value="RAS"/>
    <property type="match status" value="1"/>
</dbReference>
<dbReference type="Gene3D" id="1.10.287.110">
    <property type="entry name" value="DnaJ domain"/>
    <property type="match status" value="1"/>
</dbReference>
<dbReference type="PROSITE" id="PS51419">
    <property type="entry name" value="RAB"/>
    <property type="match status" value="1"/>
</dbReference>
<protein>
    <recommendedName>
        <fullName evidence="4">J domain-containing protein</fullName>
    </recommendedName>
</protein>
<dbReference type="InterPro" id="IPR005225">
    <property type="entry name" value="Small_GTP-bd"/>
</dbReference>
<sequence length="411" mass="45838">MENLYDRLGVSRDATATEIKKSFRQLALRHHPDKGGDVELFKNINIAWEVLGDDDKRSDYDKKLIRLRSMDGLRSGRRDYNGGDSQTGVRLVRRATTFEHGKEAPQRTDAGAAKDAQEPKQGANLFTRRASDANAKTASTNGDGTSQKKAPGAFEIPSDPSSLTVKELKDLLSHLGIIHDDCIERGDLLERLRSRRDFAASKRPAAPKMPETSPQSYSSKAGRPLRIKVISLGAEETGKSCLIKRFCEGRFVNRYISTYGIDYGVKEVQIGSHNIKINFWDLSGHDDFYDIRNEFFDHVQGVLLVFDVTNRQSFERLNGWLQEAKRHSLQLSRASSSRGPPFVVLIGNKVDRGGRVVAQSEGAGFAASHGMDYYETSANTGYNVQEALMALFKKAVDQLLSQRHRFGIANV</sequence>
<dbReference type="GO" id="GO:0003924">
    <property type="term" value="F:GTPase activity"/>
    <property type="evidence" value="ECO:0007669"/>
    <property type="project" value="InterPro"/>
</dbReference>
<dbReference type="PANTHER" id="PTHR47977">
    <property type="entry name" value="RAS-RELATED PROTEIN RAB"/>
    <property type="match status" value="1"/>
</dbReference>
<dbReference type="GO" id="GO:0005525">
    <property type="term" value="F:GTP binding"/>
    <property type="evidence" value="ECO:0007669"/>
    <property type="project" value="UniProtKB-KW"/>
</dbReference>
<evidence type="ECO:0000256" key="3">
    <source>
        <dbReference type="SAM" id="MobiDB-lite"/>
    </source>
</evidence>
<dbReference type="Pfam" id="PF00071">
    <property type="entry name" value="Ras"/>
    <property type="match status" value="1"/>
</dbReference>
<organism evidence="5 6">
    <name type="scientific">Vitrella brassicaformis (strain CCMP3155)</name>
    <dbReference type="NCBI Taxonomy" id="1169540"/>
    <lineage>
        <taxon>Eukaryota</taxon>
        <taxon>Sar</taxon>
        <taxon>Alveolata</taxon>
        <taxon>Colpodellida</taxon>
        <taxon>Vitrellaceae</taxon>
        <taxon>Vitrella</taxon>
    </lineage>
</organism>
<dbReference type="PhylomeDB" id="A0A0G4EDS3"/>
<dbReference type="Proteomes" id="UP000041254">
    <property type="component" value="Unassembled WGS sequence"/>
</dbReference>
<dbReference type="SUPFAM" id="SSF46565">
    <property type="entry name" value="Chaperone J-domain"/>
    <property type="match status" value="1"/>
</dbReference>
<keyword evidence="2" id="KW-0342">GTP-binding</keyword>
<evidence type="ECO:0000256" key="2">
    <source>
        <dbReference type="ARBA" id="ARBA00023134"/>
    </source>
</evidence>
<dbReference type="CDD" id="cd06257">
    <property type="entry name" value="DnaJ"/>
    <property type="match status" value="1"/>
</dbReference>
<dbReference type="OrthoDB" id="9989112at2759"/>
<dbReference type="AlphaFoldDB" id="A0A0G4EDS3"/>
<dbReference type="PRINTS" id="PR00449">
    <property type="entry name" value="RASTRNSFRMNG"/>
</dbReference>
<dbReference type="PROSITE" id="PS50076">
    <property type="entry name" value="DNAJ_2"/>
    <property type="match status" value="1"/>
</dbReference>
<dbReference type="EMBL" id="CDMY01000204">
    <property type="protein sequence ID" value="CEL94090.1"/>
    <property type="molecule type" value="Genomic_DNA"/>
</dbReference>
<dbReference type="InterPro" id="IPR050227">
    <property type="entry name" value="Rab"/>
</dbReference>
<proteinExistence type="predicted"/>
<dbReference type="SMART" id="SM00176">
    <property type="entry name" value="RAN"/>
    <property type="match status" value="1"/>
</dbReference>
<dbReference type="NCBIfam" id="TIGR00231">
    <property type="entry name" value="small_GTP"/>
    <property type="match status" value="1"/>
</dbReference>
<evidence type="ECO:0000313" key="6">
    <source>
        <dbReference type="Proteomes" id="UP000041254"/>
    </source>
</evidence>
<keyword evidence="6" id="KW-1185">Reference proteome</keyword>
<evidence type="ECO:0000256" key="1">
    <source>
        <dbReference type="ARBA" id="ARBA00022741"/>
    </source>
</evidence>
<dbReference type="SMART" id="SM00271">
    <property type="entry name" value="DnaJ"/>
    <property type="match status" value="1"/>
</dbReference>
<feature type="region of interest" description="Disordered" evidence="3">
    <location>
        <begin position="98"/>
        <end position="158"/>
    </location>
</feature>
<feature type="compositionally biased region" description="Polar residues" evidence="3">
    <location>
        <begin position="134"/>
        <end position="148"/>
    </location>
</feature>
<dbReference type="PROSITE" id="PS00636">
    <property type="entry name" value="DNAJ_1"/>
    <property type="match status" value="1"/>
</dbReference>
<gene>
    <name evidence="5" type="ORF">Vbra_4933</name>
</gene>
<dbReference type="Gene3D" id="3.40.50.300">
    <property type="entry name" value="P-loop containing nucleotide triphosphate hydrolases"/>
    <property type="match status" value="1"/>
</dbReference>
<dbReference type="InterPro" id="IPR001623">
    <property type="entry name" value="DnaJ_domain"/>
</dbReference>
<keyword evidence="1" id="KW-0547">Nucleotide-binding</keyword>
<dbReference type="STRING" id="1169540.A0A0G4EDS3"/>
<feature type="region of interest" description="Disordered" evidence="3">
    <location>
        <begin position="199"/>
        <end position="219"/>
    </location>
</feature>
<dbReference type="InterPro" id="IPR018253">
    <property type="entry name" value="DnaJ_domain_CS"/>
</dbReference>
<dbReference type="PROSITE" id="PS51421">
    <property type="entry name" value="RAS"/>
    <property type="match status" value="1"/>
</dbReference>
<evidence type="ECO:0000259" key="4">
    <source>
        <dbReference type="PROSITE" id="PS50076"/>
    </source>
</evidence>
<accession>A0A0G4EDS3</accession>
<dbReference type="SMART" id="SM00175">
    <property type="entry name" value="RAB"/>
    <property type="match status" value="1"/>
</dbReference>
<dbReference type="VEuPathDB" id="CryptoDB:Vbra_4933"/>
<dbReference type="PRINTS" id="PR00625">
    <property type="entry name" value="JDOMAIN"/>
</dbReference>
<reference evidence="5 6" key="1">
    <citation type="submission" date="2014-11" db="EMBL/GenBank/DDBJ databases">
        <authorList>
            <person name="Zhu J."/>
            <person name="Qi W."/>
            <person name="Song R."/>
        </authorList>
    </citation>
    <scope>NUCLEOTIDE SEQUENCE [LARGE SCALE GENOMIC DNA]</scope>
</reference>
<evidence type="ECO:0000313" key="5">
    <source>
        <dbReference type="EMBL" id="CEL94090.1"/>
    </source>
</evidence>
<dbReference type="SMART" id="SM00174">
    <property type="entry name" value="RHO"/>
    <property type="match status" value="1"/>
</dbReference>
<name>A0A0G4EDS3_VITBC</name>
<dbReference type="FunFam" id="3.40.50.300:FF:001447">
    <property type="entry name" value="Ras-related protein Rab-1B"/>
    <property type="match status" value="1"/>
</dbReference>
<dbReference type="InParanoid" id="A0A0G4EDS3"/>
<dbReference type="Pfam" id="PF00226">
    <property type="entry name" value="DnaJ"/>
    <property type="match status" value="1"/>
</dbReference>
<dbReference type="OMA" id="NINIAWE"/>
<feature type="domain" description="J" evidence="4">
    <location>
        <begin position="3"/>
        <end position="64"/>
    </location>
</feature>
<dbReference type="InterPro" id="IPR027417">
    <property type="entry name" value="P-loop_NTPase"/>
</dbReference>
<dbReference type="InterPro" id="IPR036869">
    <property type="entry name" value="J_dom_sf"/>
</dbReference>
<dbReference type="SUPFAM" id="SSF52540">
    <property type="entry name" value="P-loop containing nucleoside triphosphate hydrolases"/>
    <property type="match status" value="1"/>
</dbReference>
<dbReference type="InterPro" id="IPR001806">
    <property type="entry name" value="Small_GTPase"/>
</dbReference>